<dbReference type="Pfam" id="PF06058">
    <property type="entry name" value="DCP1"/>
    <property type="match status" value="1"/>
</dbReference>
<sequence>MSRPMPRKAAHTRQPSNQIPTVSDYESDAIAIHTSYAPPPPRTNTELNVNVLQRHVPSIHTILSIAANAVIYDFDSSKVRWEKTGIEGTLFVCAQTPLPGRSRPRACVFVLNRRALDNLVVDLAMVAHVELLNEVIILQVEGNHWTEDGKVIGIWIHNDRDETRQVNFVTMRESWKLAQAPSLDEQDRATYGEPGTEPARRALFRRLSIEDLFGKLREQHPRF</sequence>
<accession>A0A9P7M7Q1</accession>
<dbReference type="Gene3D" id="2.30.29.30">
    <property type="entry name" value="Pleckstrin-homology domain (PH domain)/Phosphotyrosine-binding domain (PTB)"/>
    <property type="match status" value="1"/>
</dbReference>
<dbReference type="OrthoDB" id="255837at2759"/>
<name>A0A9P7M7Q1_9HYPO</name>
<evidence type="ECO:0000256" key="1">
    <source>
        <dbReference type="ARBA" id="ARBA00004496"/>
    </source>
</evidence>
<dbReference type="InterPro" id="IPR011993">
    <property type="entry name" value="PH-like_dom_sf"/>
</dbReference>
<dbReference type="CDD" id="cd13182">
    <property type="entry name" value="EVH1-like_Dcp1"/>
    <property type="match status" value="1"/>
</dbReference>
<keyword evidence="7" id="KW-1185">Reference proteome</keyword>
<evidence type="ECO:0008006" key="8">
    <source>
        <dbReference type="Google" id="ProtNLM"/>
    </source>
</evidence>
<dbReference type="GO" id="GO:0000932">
    <property type="term" value="C:P-body"/>
    <property type="evidence" value="ECO:0007669"/>
    <property type="project" value="TreeGrafter"/>
</dbReference>
<comment type="similarity">
    <text evidence="2">Belongs to the DCP1 family.</text>
</comment>
<dbReference type="InterPro" id="IPR010334">
    <property type="entry name" value="Dcp1"/>
</dbReference>
<evidence type="ECO:0000313" key="6">
    <source>
        <dbReference type="EMBL" id="KAG5932166.1"/>
    </source>
</evidence>
<evidence type="ECO:0000256" key="5">
    <source>
        <dbReference type="SAM" id="MobiDB-lite"/>
    </source>
</evidence>
<dbReference type="Proteomes" id="UP000706124">
    <property type="component" value="Unassembled WGS sequence"/>
</dbReference>
<dbReference type="GO" id="GO:0031087">
    <property type="term" value="P:deadenylation-independent decapping of nuclear-transcribed mRNA"/>
    <property type="evidence" value="ECO:0007669"/>
    <property type="project" value="TreeGrafter"/>
</dbReference>
<comment type="subcellular location">
    <subcellularLocation>
        <location evidence="1">Cytoplasm</location>
    </subcellularLocation>
</comment>
<dbReference type="GO" id="GO:0006397">
    <property type="term" value="P:mRNA processing"/>
    <property type="evidence" value="ECO:0007669"/>
    <property type="project" value="UniProtKB-KW"/>
</dbReference>
<organism evidence="6 7">
    <name type="scientific">Claviceps pazoutovae</name>
    <dbReference type="NCBI Taxonomy" id="1649127"/>
    <lineage>
        <taxon>Eukaryota</taxon>
        <taxon>Fungi</taxon>
        <taxon>Dikarya</taxon>
        <taxon>Ascomycota</taxon>
        <taxon>Pezizomycotina</taxon>
        <taxon>Sordariomycetes</taxon>
        <taxon>Hypocreomycetidae</taxon>
        <taxon>Hypocreales</taxon>
        <taxon>Clavicipitaceae</taxon>
        <taxon>Claviceps</taxon>
    </lineage>
</organism>
<dbReference type="EMBL" id="SRPO01000479">
    <property type="protein sequence ID" value="KAG5932166.1"/>
    <property type="molecule type" value="Genomic_DNA"/>
</dbReference>
<feature type="compositionally biased region" description="Basic residues" evidence="5">
    <location>
        <begin position="1"/>
        <end position="11"/>
    </location>
</feature>
<protein>
    <recommendedName>
        <fullName evidence="8">Dcp1-like decapping family protein</fullName>
    </recommendedName>
</protein>
<dbReference type="GO" id="GO:0003729">
    <property type="term" value="F:mRNA binding"/>
    <property type="evidence" value="ECO:0007669"/>
    <property type="project" value="TreeGrafter"/>
</dbReference>
<reference evidence="6 7" key="1">
    <citation type="journal article" date="2020" name="bioRxiv">
        <title>Whole genome comparisons of ergot fungi reveals the divergence and evolution of species within the genus Claviceps are the result of varying mechanisms driving genome evolution and host range expansion.</title>
        <authorList>
            <person name="Wyka S.A."/>
            <person name="Mondo S.J."/>
            <person name="Liu M."/>
            <person name="Dettman J."/>
            <person name="Nalam V."/>
            <person name="Broders K.D."/>
        </authorList>
    </citation>
    <scope>NUCLEOTIDE SEQUENCE [LARGE SCALE GENOMIC DNA]</scope>
    <source>
        <strain evidence="6 7">CCC 1485</strain>
    </source>
</reference>
<keyword evidence="4" id="KW-0507">mRNA processing</keyword>
<evidence type="ECO:0000256" key="3">
    <source>
        <dbReference type="ARBA" id="ARBA00022490"/>
    </source>
</evidence>
<evidence type="ECO:0000256" key="2">
    <source>
        <dbReference type="ARBA" id="ARBA00008778"/>
    </source>
</evidence>
<dbReference type="SUPFAM" id="SSF50729">
    <property type="entry name" value="PH domain-like"/>
    <property type="match status" value="1"/>
</dbReference>
<evidence type="ECO:0000256" key="4">
    <source>
        <dbReference type="ARBA" id="ARBA00022664"/>
    </source>
</evidence>
<dbReference type="GO" id="GO:0008047">
    <property type="term" value="F:enzyme activator activity"/>
    <property type="evidence" value="ECO:0007669"/>
    <property type="project" value="InterPro"/>
</dbReference>
<dbReference type="GO" id="GO:0000290">
    <property type="term" value="P:deadenylation-dependent decapping of nuclear-transcribed mRNA"/>
    <property type="evidence" value="ECO:0007669"/>
    <property type="project" value="InterPro"/>
</dbReference>
<dbReference type="AlphaFoldDB" id="A0A9P7M7Q1"/>
<proteinExistence type="inferred from homology"/>
<comment type="caution">
    <text evidence="6">The sequence shown here is derived from an EMBL/GenBank/DDBJ whole genome shotgun (WGS) entry which is preliminary data.</text>
</comment>
<dbReference type="PANTHER" id="PTHR16290:SF0">
    <property type="entry name" value="DECAPPING PROTEIN 1, ISOFORM A"/>
    <property type="match status" value="1"/>
</dbReference>
<feature type="region of interest" description="Disordered" evidence="5">
    <location>
        <begin position="1"/>
        <end position="23"/>
    </location>
</feature>
<evidence type="ECO:0000313" key="7">
    <source>
        <dbReference type="Proteomes" id="UP000706124"/>
    </source>
</evidence>
<dbReference type="PANTHER" id="PTHR16290">
    <property type="entry name" value="TRANSCRIPTION FACTOR SMIF DECAPPING ENZYME DCP1"/>
    <property type="match status" value="1"/>
</dbReference>
<keyword evidence="3" id="KW-0963">Cytoplasm</keyword>
<gene>
    <name evidence="6" type="ORF">E4U60_005422</name>
</gene>